<dbReference type="Proteomes" id="UP000325375">
    <property type="component" value="Unassembled WGS sequence"/>
</dbReference>
<dbReference type="RefSeq" id="WP_150601169.1">
    <property type="nucleotide sequence ID" value="NZ_CABVHX010000001.1"/>
</dbReference>
<protein>
    <submittedName>
        <fullName evidence="1">Uncharacterized protein</fullName>
    </submittedName>
</protein>
<accession>A0A5E6ZDA4</accession>
<proteinExistence type="predicted"/>
<organism evidence="1 2">
    <name type="scientific">Pseudomonas fluorescens</name>
    <dbReference type="NCBI Taxonomy" id="294"/>
    <lineage>
        <taxon>Bacteria</taxon>
        <taxon>Pseudomonadati</taxon>
        <taxon>Pseudomonadota</taxon>
        <taxon>Gammaproteobacteria</taxon>
        <taxon>Pseudomonadales</taxon>
        <taxon>Pseudomonadaceae</taxon>
        <taxon>Pseudomonas</taxon>
    </lineage>
</organism>
<dbReference type="EMBL" id="CABVHX010000001">
    <property type="protein sequence ID" value="VVN64502.1"/>
    <property type="molecule type" value="Genomic_DNA"/>
</dbReference>
<gene>
    <name evidence="1" type="ORF">PS718_00003</name>
</gene>
<dbReference type="AlphaFoldDB" id="A0A5E6ZDA4"/>
<name>A0A5E6ZDA4_PSEFL</name>
<evidence type="ECO:0000313" key="1">
    <source>
        <dbReference type="EMBL" id="VVN64502.1"/>
    </source>
</evidence>
<reference evidence="1 2" key="1">
    <citation type="submission" date="2019-09" db="EMBL/GenBank/DDBJ databases">
        <authorList>
            <person name="Chandra G."/>
            <person name="Truman W A."/>
        </authorList>
    </citation>
    <scope>NUCLEOTIDE SEQUENCE [LARGE SCALE GENOMIC DNA]</scope>
    <source>
        <strain evidence="1">PS718</strain>
    </source>
</reference>
<sequence>MSTINQPDKSSLIFNDTSAISEGELAVSYTVTPLNQTSEPSQVMKVRGKLTRPGGHDDNGEPHHSQLIMSIAPKIISSAIDKDNVAAGALITIGEPHLSNEPAEPPYPNAAAGDQIQVSWGGAFVLSERLTQDQAEGKTPVVVHIDEATIREADDIGEEQRLAAPIALDAVSGSLDPELKTVRIDIPFDEFFAAGQAIQLFWNGTRPELTPYLPQLPLRPITSSEITAGEPLRHYVSGATHLPPINGGELELYYKLLVEDPVLGTMNRVNQTHAIRESIHAEILQIGEPRLGLPEPKVDGVADGALPADTNGTNLTMEYRGTAKGDEVTYHWIGSNTGEASDSVILSSFTAGQPLQFPIKAELIKANEDGTVSASYSIKRATGETSYSDAFEFRVGSAMDLIAPAIMEASGDTLYPLAAKDALTVVVPHYIGMQATDMYTVTWDGTPDRGSQTTILRTVGTVGPKTIELNKTSAVAYNYGQKVRVYYEIYRKNTQTTSESLNLTVQKITNGDVQLPSPIIDGNLGSELDVTNLPPMSELRVAGWPFITHMQRMWLHYYEEDNATPFHTHYNGTQLSDGELDGVQTNTPGSKLKALANGTKLRVEFKVSIDGSTDESTAVTFPVRNYIVKNPV</sequence>
<evidence type="ECO:0000313" key="2">
    <source>
        <dbReference type="Proteomes" id="UP000325375"/>
    </source>
</evidence>